<accession>A0A0G3H8R5</accession>
<gene>
    <name evidence="1" type="ORF">CTEST_00485</name>
</gene>
<protein>
    <submittedName>
        <fullName evidence="1">Uncharacterized protein</fullName>
    </submittedName>
</protein>
<evidence type="ECO:0000313" key="1">
    <source>
        <dbReference type="EMBL" id="AKK07567.1"/>
    </source>
</evidence>
<dbReference type="OrthoDB" id="3711925at2"/>
<sequence length="271" mass="29186">MLSSDLAAVGFDAPTYAELADAASYRGLTKFNGSDAFDELLIYNDPSGARLIMAVQGTEVTMFPSFTVETAFWPATAGMIDDLTALVYLFNTQGEPWCAFTALVDEPFTLPFIEASGLVDVCSDFYPELRVATLAMDTEIYPDVSAWAQATIWDPFAGPPEPGELYNPFVEDYLGGATPSELGNGTLLTLQVDAVETRTNHLTGLNFHVATGEIKGRSTPLQVCLSAEHSSELKVGCVIEGAVQMIATDGLWDGLRDYQQANPDRDGGQSL</sequence>
<dbReference type="Proteomes" id="UP000035540">
    <property type="component" value="Chromosome"/>
</dbReference>
<dbReference type="EMBL" id="CP011545">
    <property type="protein sequence ID" value="AKK07567.1"/>
    <property type="molecule type" value="Genomic_DNA"/>
</dbReference>
<dbReference type="AlphaFoldDB" id="A0A0G3H8R5"/>
<dbReference type="KEGG" id="cted:CTEST_00485"/>
<keyword evidence="2" id="KW-1185">Reference proteome</keyword>
<organism evidence="1 2">
    <name type="scientific">Corynebacterium testudinoris</name>
    <dbReference type="NCBI Taxonomy" id="136857"/>
    <lineage>
        <taxon>Bacteria</taxon>
        <taxon>Bacillati</taxon>
        <taxon>Actinomycetota</taxon>
        <taxon>Actinomycetes</taxon>
        <taxon>Mycobacteriales</taxon>
        <taxon>Corynebacteriaceae</taxon>
        <taxon>Corynebacterium</taxon>
    </lineage>
</organism>
<name>A0A0G3H8R5_9CORY</name>
<reference evidence="2" key="2">
    <citation type="submission" date="2015-05" db="EMBL/GenBank/DDBJ databases">
        <title>Complete genome sequence of Corynebacterium testudinoris DSM 44614, recovered from necrotic lesions in the mouth of a tortoise.</title>
        <authorList>
            <person name="Ruckert C."/>
            <person name="Albersmeier A."/>
            <person name="Winkler A."/>
            <person name="Tauch A."/>
        </authorList>
    </citation>
    <scope>NUCLEOTIDE SEQUENCE [LARGE SCALE GENOMIC DNA]</scope>
    <source>
        <strain evidence="2">DSM 44614</strain>
    </source>
</reference>
<reference evidence="1 2" key="1">
    <citation type="journal article" date="2015" name="Genome Announc.">
        <title>Complete Genome Sequence of the Type Strain Corynebacterium testudinoris DSM 44614, Recovered from Necrotic Lesions in the Mouth of a Tortoise.</title>
        <authorList>
            <person name="Ruckert C."/>
            <person name="Kriete M."/>
            <person name="Jaenicke S."/>
            <person name="Winkler A."/>
            <person name="Tauch A."/>
        </authorList>
    </citation>
    <scope>NUCLEOTIDE SEQUENCE [LARGE SCALE GENOMIC DNA]</scope>
    <source>
        <strain evidence="1 2">DSM 44614</strain>
    </source>
</reference>
<dbReference type="RefSeq" id="WP_047252063.1">
    <property type="nucleotide sequence ID" value="NZ_CP011545.1"/>
</dbReference>
<evidence type="ECO:0000313" key="2">
    <source>
        <dbReference type="Proteomes" id="UP000035540"/>
    </source>
</evidence>
<dbReference type="PATRIC" id="fig|136857.5.peg.96"/>
<dbReference type="STRING" id="136857.CTEST_00485"/>
<proteinExistence type="predicted"/>